<dbReference type="Proteomes" id="UP001501523">
    <property type="component" value="Unassembled WGS sequence"/>
</dbReference>
<protein>
    <submittedName>
        <fullName evidence="2">Uncharacterized protein</fullName>
    </submittedName>
</protein>
<name>A0ABP3U489_9GAMM</name>
<proteinExistence type="predicted"/>
<feature type="region of interest" description="Disordered" evidence="1">
    <location>
        <begin position="170"/>
        <end position="217"/>
    </location>
</feature>
<dbReference type="EMBL" id="BAAAEU010000025">
    <property type="protein sequence ID" value="GAA0722784.1"/>
    <property type="molecule type" value="Genomic_DNA"/>
</dbReference>
<evidence type="ECO:0000313" key="3">
    <source>
        <dbReference type="Proteomes" id="UP001501523"/>
    </source>
</evidence>
<sequence length="482" mass="52062">MHRKPLYFARHAVTAVLVFTLCTTPAWPQRRARASAQATLATEDEPVLDAASLVQPALLSGPGFSVDPHVELRGYMARFTLDTPVGPLSAESVEILAEREAELPALDALDKATHSDAFVHAVGDKFAATGKMLGKIVMHPIDTVLGIPAGVARYFGDRIKKIATQAQTLSDRTARTLGNHGNPYPSDDGPMTDARDSGDAAGNAPKPKKHWYSRIGSEAEREVKRQLSYNQIKRDIAKRLGIDPYTANAYMQERLSSLAWAGVSGGFGAGTVLGMVGGTGATVLAQGSRINDVVWKLSPEDLRVRNRERLRAHCRDELLIRQFLRRGAFSPTLQTGFADALDQLQAVDGCDALLELGMTANSELEARFLVNALRMVSTHLGARAKSGSLRPVGAGLAYVTSDGELVLPLPVDRLSWTSEVRRFLDRAEFRVSNKTVLIGGEASLAARRGLTERGWSIIVRAPWPGAPPYARSGEPTGVDLDG</sequence>
<evidence type="ECO:0000313" key="2">
    <source>
        <dbReference type="EMBL" id="GAA0722784.1"/>
    </source>
</evidence>
<accession>A0ABP3U489</accession>
<gene>
    <name evidence="2" type="ORF">GCM10009105_34170</name>
</gene>
<organism evidence="2 3">
    <name type="scientific">Dokdonella soli</name>
    <dbReference type="NCBI Taxonomy" id="529810"/>
    <lineage>
        <taxon>Bacteria</taxon>
        <taxon>Pseudomonadati</taxon>
        <taxon>Pseudomonadota</taxon>
        <taxon>Gammaproteobacteria</taxon>
        <taxon>Lysobacterales</taxon>
        <taxon>Rhodanobacteraceae</taxon>
        <taxon>Dokdonella</taxon>
    </lineage>
</organism>
<evidence type="ECO:0000256" key="1">
    <source>
        <dbReference type="SAM" id="MobiDB-lite"/>
    </source>
</evidence>
<comment type="caution">
    <text evidence="2">The sequence shown here is derived from an EMBL/GenBank/DDBJ whole genome shotgun (WGS) entry which is preliminary data.</text>
</comment>
<keyword evidence="3" id="KW-1185">Reference proteome</keyword>
<dbReference type="RefSeq" id="WP_343793420.1">
    <property type="nucleotide sequence ID" value="NZ_BAAAEU010000025.1"/>
</dbReference>
<reference evidence="3" key="1">
    <citation type="journal article" date="2019" name="Int. J. Syst. Evol. Microbiol.">
        <title>The Global Catalogue of Microorganisms (GCM) 10K type strain sequencing project: providing services to taxonomists for standard genome sequencing and annotation.</title>
        <authorList>
            <consortium name="The Broad Institute Genomics Platform"/>
            <consortium name="The Broad Institute Genome Sequencing Center for Infectious Disease"/>
            <person name="Wu L."/>
            <person name="Ma J."/>
        </authorList>
    </citation>
    <scope>NUCLEOTIDE SEQUENCE [LARGE SCALE GENOMIC DNA]</scope>
    <source>
        <strain evidence="3">JCM 15421</strain>
    </source>
</reference>